<protein>
    <submittedName>
        <fullName evidence="1">Uncharacterized protein</fullName>
    </submittedName>
</protein>
<dbReference type="GeneID" id="19896887"/>
<keyword evidence="2" id="KW-1185">Reference proteome</keyword>
<dbReference type="OrthoDB" id="5332167at2759"/>
<comment type="caution">
    <text evidence="1">The sequence shown here is derived from an EMBL/GenBank/DDBJ whole genome shotgun (WGS) entry which is preliminary data.</text>
</comment>
<dbReference type="SUPFAM" id="SSF52047">
    <property type="entry name" value="RNI-like"/>
    <property type="match status" value="1"/>
</dbReference>
<evidence type="ECO:0000313" key="1">
    <source>
        <dbReference type="EMBL" id="EMR08360.1"/>
    </source>
</evidence>
<name>M7P3F6_PNEMU</name>
<dbReference type="Proteomes" id="UP000011958">
    <property type="component" value="Unassembled WGS sequence"/>
</dbReference>
<dbReference type="EMBL" id="AFWA02000010">
    <property type="protein sequence ID" value="EMR08360.1"/>
    <property type="molecule type" value="Genomic_DNA"/>
</dbReference>
<gene>
    <name evidence="1" type="ORF">PNEG_03200</name>
</gene>
<dbReference type="Gene3D" id="3.80.10.10">
    <property type="entry name" value="Ribonuclease Inhibitor"/>
    <property type="match status" value="1"/>
</dbReference>
<evidence type="ECO:0000313" key="2">
    <source>
        <dbReference type="Proteomes" id="UP000011958"/>
    </source>
</evidence>
<dbReference type="InterPro" id="IPR032675">
    <property type="entry name" value="LRR_dom_sf"/>
</dbReference>
<reference evidence="2" key="1">
    <citation type="journal article" date="2016" name="Nat. Commun.">
        <title>Genome analysis of three Pneumocystis species reveals adaptation mechanisms to life exclusively in mammalian hosts.</title>
        <authorList>
            <person name="Ma L."/>
            <person name="Chen Z."/>
            <person name="Huang D.W."/>
            <person name="Kutty G."/>
            <person name="Ishihara M."/>
            <person name="Wang H."/>
            <person name="Abouelleil A."/>
            <person name="Bishop L."/>
            <person name="Davey E."/>
            <person name="Deng R."/>
            <person name="Deng X."/>
            <person name="Fan L."/>
            <person name="Fantoni G."/>
            <person name="Fitzgerald M."/>
            <person name="Gogineni E."/>
            <person name="Goldberg J.M."/>
            <person name="Handley G."/>
            <person name="Hu X."/>
            <person name="Huber C."/>
            <person name="Jiao X."/>
            <person name="Jones K."/>
            <person name="Levin J.Z."/>
            <person name="Liu Y."/>
            <person name="Macdonald P."/>
            <person name="Melnikov A."/>
            <person name="Raley C."/>
            <person name="Sassi M."/>
            <person name="Sherman B.T."/>
            <person name="Song X."/>
            <person name="Sykes S."/>
            <person name="Tran B."/>
            <person name="Walsh L."/>
            <person name="Xia Y."/>
            <person name="Yang J."/>
            <person name="Young S."/>
            <person name="Zeng Q."/>
            <person name="Zheng X."/>
            <person name="Stephens R."/>
            <person name="Nusbaum C."/>
            <person name="Birren B.W."/>
            <person name="Azadi P."/>
            <person name="Lempicki R.A."/>
            <person name="Cuomo C.A."/>
            <person name="Kovacs J.A."/>
        </authorList>
    </citation>
    <scope>NUCLEOTIDE SEQUENCE [LARGE SCALE GENOMIC DNA]</scope>
    <source>
        <strain evidence="2">B123</strain>
    </source>
</reference>
<dbReference type="AlphaFoldDB" id="M7P3F6"/>
<dbReference type="HOGENOM" id="CLU_824180_0_0_1"/>
<accession>M7P3F6</accession>
<sequence length="337" mass="39659">MSEFSKKPYSDTFNSFNDKLKLRGCKINNTDKSINDLSLKIIVLKKIVEFSDQLTVDVLKTIPWDNIGQYLWKEIIDKGYDSLKLWKIFVEVYHNSIKSPDVFNRKEVFISSFIPIFKEINCDSLYWLSTLDINSNKSLTTEDFIYISYLHNLIALNVSNTNLTNMILSHWGRAAQKGKFIQLLYIDIRNNQCSISCAIYYMAKFKSLLYFSIEDNESKTMKILYEKYPQLKPSYQLIEHISQCKTFEESYRCIFNFHSHFARHSIIYNLLVKSQNTILIQQSPPLLFYLEPLKSSFSSLNITSAKRNSKTYEKSLKEKIYKKIKSKQIENWEDIIG</sequence>
<dbReference type="VEuPathDB" id="FungiDB:PNEG_03200"/>
<organism evidence="1 2">
    <name type="scientific">Pneumocystis murina (strain B123)</name>
    <name type="common">Mouse pneumocystis pneumonia agent</name>
    <name type="synonym">Pneumocystis carinii f. sp. muris</name>
    <dbReference type="NCBI Taxonomy" id="1069680"/>
    <lineage>
        <taxon>Eukaryota</taxon>
        <taxon>Fungi</taxon>
        <taxon>Dikarya</taxon>
        <taxon>Ascomycota</taxon>
        <taxon>Taphrinomycotina</taxon>
        <taxon>Pneumocystomycetes</taxon>
        <taxon>Pneumocystaceae</taxon>
        <taxon>Pneumocystis</taxon>
    </lineage>
</organism>
<proteinExistence type="predicted"/>
<dbReference type="RefSeq" id="XP_007875263.1">
    <property type="nucleotide sequence ID" value="XM_007877072.1"/>
</dbReference>